<keyword evidence="7 8" id="KW-0472">Membrane</keyword>
<evidence type="ECO:0000313" key="9">
    <source>
        <dbReference type="EMBL" id="CAE0796903.1"/>
    </source>
</evidence>
<gene>
    <name evidence="9" type="ORF">EGYM00163_LOCUS8023</name>
    <name evidence="10" type="ORF">EGYM00163_LOCUS8024</name>
</gene>
<evidence type="ECO:0000256" key="6">
    <source>
        <dbReference type="ARBA" id="ARBA00023065"/>
    </source>
</evidence>
<dbReference type="GO" id="GO:0005254">
    <property type="term" value="F:chloride channel activity"/>
    <property type="evidence" value="ECO:0007669"/>
    <property type="project" value="InterPro"/>
</dbReference>
<evidence type="ECO:0000256" key="8">
    <source>
        <dbReference type="SAM" id="Phobius"/>
    </source>
</evidence>
<dbReference type="GO" id="GO:0005886">
    <property type="term" value="C:plasma membrane"/>
    <property type="evidence" value="ECO:0007669"/>
    <property type="project" value="UniProtKB-SubCell"/>
</dbReference>
<organism evidence="10">
    <name type="scientific">Eutreptiella gymnastica</name>
    <dbReference type="NCBI Taxonomy" id="73025"/>
    <lineage>
        <taxon>Eukaryota</taxon>
        <taxon>Discoba</taxon>
        <taxon>Euglenozoa</taxon>
        <taxon>Euglenida</taxon>
        <taxon>Spirocuta</taxon>
        <taxon>Euglenophyceae</taxon>
        <taxon>Eutreptiales</taxon>
        <taxon>Eutreptiaceae</taxon>
        <taxon>Eutreptiella</taxon>
    </lineage>
</organism>
<evidence type="ECO:0000256" key="3">
    <source>
        <dbReference type="ARBA" id="ARBA00022475"/>
    </source>
</evidence>
<keyword evidence="4 8" id="KW-0812">Transmembrane</keyword>
<keyword evidence="3" id="KW-1003">Cell membrane</keyword>
<name>A0A6T1TW95_9EUGL</name>
<feature type="transmembrane region" description="Helical" evidence="8">
    <location>
        <begin position="44"/>
        <end position="63"/>
    </location>
</feature>
<evidence type="ECO:0000256" key="5">
    <source>
        <dbReference type="ARBA" id="ARBA00022989"/>
    </source>
</evidence>
<dbReference type="PANTHER" id="PTHR33281:SF19">
    <property type="entry name" value="VOLTAGE-DEPENDENT ANION CHANNEL-FORMING PROTEIN YNEE"/>
    <property type="match status" value="1"/>
</dbReference>
<proteinExistence type="predicted"/>
<dbReference type="PANTHER" id="PTHR33281">
    <property type="entry name" value="UPF0187 PROTEIN YNEE"/>
    <property type="match status" value="1"/>
</dbReference>
<dbReference type="EMBL" id="HBJA01024783">
    <property type="protein sequence ID" value="CAE0796904.1"/>
    <property type="molecule type" value="Transcribed_RNA"/>
</dbReference>
<protein>
    <recommendedName>
        <fullName evidence="11">Bestrophin homolog</fullName>
    </recommendedName>
</protein>
<dbReference type="AlphaFoldDB" id="A0A6T1TW95"/>
<evidence type="ECO:0000313" key="10">
    <source>
        <dbReference type="EMBL" id="CAE0796904.1"/>
    </source>
</evidence>
<evidence type="ECO:0008006" key="11">
    <source>
        <dbReference type="Google" id="ProtNLM"/>
    </source>
</evidence>
<evidence type="ECO:0000256" key="7">
    <source>
        <dbReference type="ARBA" id="ARBA00023136"/>
    </source>
</evidence>
<sequence length="136" mass="15149">MGEWHRSRGIDSYEMVAVSQQLDGLAEVQGAVERLASTPLPYPYTLLLLRTAWLYVLLAPFALAAPLNWYTPLFNAIVAYTFFGLNEVARHMEAPFRSEPQCLALSAMCRVIEISVCEALGEAAPEPLVAEKFQLM</sequence>
<dbReference type="EMBL" id="HBJA01024782">
    <property type="protein sequence ID" value="CAE0796903.1"/>
    <property type="molecule type" value="Transcribed_RNA"/>
</dbReference>
<keyword evidence="2" id="KW-0813">Transport</keyword>
<comment type="subcellular location">
    <subcellularLocation>
        <location evidence="1">Cell membrane</location>
        <topology evidence="1">Multi-pass membrane protein</topology>
    </subcellularLocation>
</comment>
<dbReference type="InterPro" id="IPR044669">
    <property type="entry name" value="YneE/VCCN1/2-like"/>
</dbReference>
<reference evidence="10" key="1">
    <citation type="submission" date="2021-01" db="EMBL/GenBank/DDBJ databases">
        <authorList>
            <person name="Corre E."/>
            <person name="Pelletier E."/>
            <person name="Niang G."/>
            <person name="Scheremetjew M."/>
            <person name="Finn R."/>
            <person name="Kale V."/>
            <person name="Holt S."/>
            <person name="Cochrane G."/>
            <person name="Meng A."/>
            <person name="Brown T."/>
            <person name="Cohen L."/>
        </authorList>
    </citation>
    <scope>NUCLEOTIDE SEQUENCE</scope>
    <source>
        <strain evidence="10">CCMP1594</strain>
    </source>
</reference>
<evidence type="ECO:0000256" key="4">
    <source>
        <dbReference type="ARBA" id="ARBA00022692"/>
    </source>
</evidence>
<keyword evidence="6" id="KW-0406">Ion transport</keyword>
<dbReference type="Pfam" id="PF25539">
    <property type="entry name" value="Bestrophin_2"/>
    <property type="match status" value="1"/>
</dbReference>
<keyword evidence="5 8" id="KW-1133">Transmembrane helix</keyword>
<evidence type="ECO:0000256" key="2">
    <source>
        <dbReference type="ARBA" id="ARBA00022448"/>
    </source>
</evidence>
<evidence type="ECO:0000256" key="1">
    <source>
        <dbReference type="ARBA" id="ARBA00004651"/>
    </source>
</evidence>
<accession>A0A6T1TW95</accession>